<feature type="domain" description="TF-B3" evidence="7">
    <location>
        <begin position="1628"/>
        <end position="1727"/>
    </location>
</feature>
<accession>A0A803PF43</accession>
<dbReference type="SUPFAM" id="SSF101936">
    <property type="entry name" value="DNA-binding pseudobarrel domain"/>
    <property type="match status" value="8"/>
</dbReference>
<dbReference type="Pfam" id="PF02362">
    <property type="entry name" value="B3"/>
    <property type="match status" value="7"/>
</dbReference>
<evidence type="ECO:0000313" key="8">
    <source>
        <dbReference type="EnsemblPlants" id="cds.evm.model.04.1939"/>
    </source>
</evidence>
<dbReference type="Proteomes" id="UP000596661">
    <property type="component" value="Chromosome 4"/>
</dbReference>
<evidence type="ECO:0000256" key="3">
    <source>
        <dbReference type="ARBA" id="ARBA00023125"/>
    </source>
</evidence>
<reference evidence="8" key="2">
    <citation type="submission" date="2021-03" db="UniProtKB">
        <authorList>
            <consortium name="EnsemblPlants"/>
        </authorList>
    </citation>
    <scope>IDENTIFICATION</scope>
</reference>
<feature type="region of interest" description="Disordered" evidence="6">
    <location>
        <begin position="1288"/>
        <end position="1311"/>
    </location>
</feature>
<dbReference type="PROSITE" id="PS50863">
    <property type="entry name" value="B3"/>
    <property type="match status" value="8"/>
</dbReference>
<keyword evidence="5" id="KW-0539">Nucleus</keyword>
<feature type="domain" description="TF-B3" evidence="7">
    <location>
        <begin position="538"/>
        <end position="638"/>
    </location>
</feature>
<feature type="compositionally biased region" description="Polar residues" evidence="6">
    <location>
        <begin position="917"/>
        <end position="927"/>
    </location>
</feature>
<evidence type="ECO:0000256" key="6">
    <source>
        <dbReference type="SAM" id="MobiDB-lite"/>
    </source>
</evidence>
<dbReference type="SMART" id="SM01019">
    <property type="entry name" value="B3"/>
    <property type="match status" value="7"/>
</dbReference>
<dbReference type="Gramene" id="evm.model.04.1939">
    <property type="protein sequence ID" value="cds.evm.model.04.1939"/>
    <property type="gene ID" value="evm.TU.04.1939"/>
</dbReference>
<evidence type="ECO:0000259" key="7">
    <source>
        <dbReference type="PROSITE" id="PS50863"/>
    </source>
</evidence>
<evidence type="ECO:0000256" key="4">
    <source>
        <dbReference type="ARBA" id="ARBA00023163"/>
    </source>
</evidence>
<feature type="domain" description="TF-B3" evidence="7">
    <location>
        <begin position="21"/>
        <end position="114"/>
    </location>
</feature>
<feature type="compositionally biased region" description="Basic and acidic residues" evidence="6">
    <location>
        <begin position="884"/>
        <end position="898"/>
    </location>
</feature>
<evidence type="ECO:0000313" key="9">
    <source>
        <dbReference type="Proteomes" id="UP000596661"/>
    </source>
</evidence>
<dbReference type="InterPro" id="IPR015300">
    <property type="entry name" value="DNA-bd_pseudobarrel_sf"/>
</dbReference>
<dbReference type="EnsemblPlants" id="evm.model.04.1939">
    <property type="protein sequence ID" value="cds.evm.model.04.1939"/>
    <property type="gene ID" value="evm.TU.04.1939"/>
</dbReference>
<evidence type="ECO:0000256" key="1">
    <source>
        <dbReference type="ARBA" id="ARBA00004123"/>
    </source>
</evidence>
<dbReference type="PANTHER" id="PTHR31391">
    <property type="entry name" value="B3 DOMAIN-CONTAINING PROTEIN OS11G0197600-RELATED"/>
    <property type="match status" value="1"/>
</dbReference>
<feature type="domain" description="TF-B3" evidence="7">
    <location>
        <begin position="209"/>
        <end position="308"/>
    </location>
</feature>
<dbReference type="Gene3D" id="2.40.330.10">
    <property type="entry name" value="DNA-binding pseudobarrel domain"/>
    <property type="match status" value="8"/>
</dbReference>
<comment type="subcellular location">
    <subcellularLocation>
        <location evidence="1">Nucleus</location>
    </subcellularLocation>
</comment>
<reference evidence="8" key="1">
    <citation type="submission" date="2018-11" db="EMBL/GenBank/DDBJ databases">
        <authorList>
            <person name="Grassa J C."/>
        </authorList>
    </citation>
    <scope>NUCLEOTIDE SEQUENCE [LARGE SCALE GENOMIC DNA]</scope>
</reference>
<feature type="region of interest" description="Disordered" evidence="6">
    <location>
        <begin position="854"/>
        <end position="927"/>
    </location>
</feature>
<dbReference type="GO" id="GO:0005634">
    <property type="term" value="C:nucleus"/>
    <property type="evidence" value="ECO:0007669"/>
    <property type="project" value="UniProtKB-SubCell"/>
</dbReference>
<feature type="region of interest" description="Disordered" evidence="6">
    <location>
        <begin position="150"/>
        <end position="182"/>
    </location>
</feature>
<evidence type="ECO:0000256" key="2">
    <source>
        <dbReference type="ARBA" id="ARBA00023015"/>
    </source>
</evidence>
<evidence type="ECO:0000256" key="5">
    <source>
        <dbReference type="ARBA" id="ARBA00023242"/>
    </source>
</evidence>
<name>A0A803PF43_CANSA</name>
<sequence length="1830" mass="206805">MSRGPVGDSSQQQLFYSRTPHFFKIILEETLQANMLRIPRKFIRKYWKTLSESVLVRLPCGSKWNMKLKEKEGSIWLEKGWPEFAKHYSIKRGSMLIFKYVGYSEFYVVICDTSTAEIDYPYDNIDLQFQVPKKEAVEDDCVEISYHFSPSSGAKTREKSSYLPCSRPQNKRKRTTSPTEFKGRNSPYISLAEKNIILARVSFESERPFFKAVMQPSYVKAEFFNVPQKFAYRYLKDQGDAVLCVPNGKNWSVQLRTSILRHEYSISRLCCGWHKFVNDNKIEVGDVCIFELLDGTEIAFQVHIVRRVVCEGLQWCKGDYVASSSKPNKDALFELGSAFRQVGFQAIGPRSPWKRLPVSWVMIFDAFGEVYVASEASEWIGGNVTSFNGSVKKQKTSTMASASQIAQQKSSPTAPHFFKIIFDETLGHTKGNLLVFRYERKEFHVIICGITTVEIDYPSTKVLDNIPLHPKTRVKPPLPCSQPHKKMQQSGLRKVIFSALSFLHVHLELASASIKVESVDTIAVERANDYFQSEYPFFTVIMKASYTTGRHYFHIPCWFAQTYIKKKECEASLWISDDKSWPVRYKVRFSSGSTVAVLIHGWKAFVLENNLKAGSICKFELTNNVNDVSFRVSIVKPDDDAYNYLATKLASTSKQNVKHYCSSTKNDRRNMIPQNKFSEREEKIVAKLSGNQSTCNMPPSSENPSFQVALQSNRSHNLGQVSNTMFSAPKENETKCSCLSSKVDKSTPKRYQKPSPVYRNTTALERAKLFESDYPFFAVIMKKSYATGGSKAAQFGHGWKAFAVDNSLEVGDICRFELTNSYGNEISFRVSIVKCDDDAYHDLAAEIAATPSKRNVKLDSSSPSDDSSFASDDESSMLSPNIISEKEQKKTIVEDSDKSANLMSKANTGNKGAYKKPSSSETTNTFSSKNGSLKVVLRPSHLKRHKLNIPKHFARQHFKDKTQTLTLWVGVRCWHVKFLVCRESSFSAGWTEFTRANSLKPGDACIFEVINKNQSELKVTIIRKSGENSSFESDDESSMVSPNIFSDKEQEKIVVEEEDSDTDESTKLISKVNTGNKGTNKRASFFETTSHFFSENPSIKVDLRPFHLEGHNLNIPVHFARQHLKDKTQTMTLWVGERCWDVRLLAHRKYFSFSAGWKEFTRDNSLKPGDVCIFELIKGNQSELKVTIIRKSASKISTATPSKRNVTLDSSFAGNNKARNISQNIIKKKDREKVIAELSDKSTDLISEANTEIDYPSNPILVKKHVHIDGDDVSFEVLEKFSLHPKSRVKSPLPCSQPHKKMKQSPLGKVMEKGSSSIKVESGDTIDNTTTGLPTSKRYQKTLSVHRNISAVERANYFQSEYPFFTVIMKASYTTDRRNFHIPRWFAQTYIKKEECKASLWISDDKSWPVQYKVRLTSGSTAAEFINGWKAFVVENNLEVGSICKFELTNIVNDVSFRVSIVKPDDDAHNNLATKLASTSKQNVRYDASSTKKNDKANIFRQNIISEKEEKIVVKLSDKSRKLISEGNMGNLGTSKMLHLQKIPASKDKSPIPCSRPQKKIRTSGPVKAPTNNLSHLRRSKAKVMKKGSLPSKVDKSTPKRCQKPSSVNRNTTALERANLFESDYPFFTVIMKRSYATSLRNFHVPSWFARTYIIKKQCEASLWVSNGESWSVHYRVVGGSNAAEFSEGWKAFALENSLEVGDFCKFELTNSYGNEISFRVSIVKCDDDAYDDLAAKIAATPSKRNVKLESSLASDDESSMISPNIISDNEQEKFSVEDSASKIATATPSKRNLMLDSSFAGNSKGRKISQNIIKKKEQKKVIAGLSVQG</sequence>
<feature type="domain" description="TF-B3" evidence="7">
    <location>
        <begin position="1365"/>
        <end position="1465"/>
    </location>
</feature>
<keyword evidence="2" id="KW-0805">Transcription regulation</keyword>
<keyword evidence="4" id="KW-0804">Transcription</keyword>
<dbReference type="EMBL" id="UZAU01000401">
    <property type="status" value="NOT_ANNOTATED_CDS"/>
    <property type="molecule type" value="Genomic_DNA"/>
</dbReference>
<feature type="domain" description="TF-B3" evidence="7">
    <location>
        <begin position="932"/>
        <end position="1025"/>
    </location>
</feature>
<keyword evidence="9" id="KW-1185">Reference proteome</keyword>
<keyword evidence="3" id="KW-0238">DNA-binding</keyword>
<dbReference type="InterPro" id="IPR003340">
    <property type="entry name" value="B3_DNA-bd"/>
</dbReference>
<feature type="domain" description="TF-B3" evidence="7">
    <location>
        <begin position="795"/>
        <end position="836"/>
    </location>
</feature>
<feature type="compositionally biased region" description="Polar residues" evidence="6">
    <location>
        <begin position="899"/>
        <end position="910"/>
    </location>
</feature>
<dbReference type="InterPro" id="IPR044837">
    <property type="entry name" value="REM16-like"/>
</dbReference>
<dbReference type="CDD" id="cd10017">
    <property type="entry name" value="B3_DNA"/>
    <property type="match status" value="8"/>
</dbReference>
<organism evidence="8 9">
    <name type="scientific">Cannabis sativa</name>
    <name type="common">Hemp</name>
    <name type="synonym">Marijuana</name>
    <dbReference type="NCBI Taxonomy" id="3483"/>
    <lineage>
        <taxon>Eukaryota</taxon>
        <taxon>Viridiplantae</taxon>
        <taxon>Streptophyta</taxon>
        <taxon>Embryophyta</taxon>
        <taxon>Tracheophyta</taxon>
        <taxon>Spermatophyta</taxon>
        <taxon>Magnoliopsida</taxon>
        <taxon>eudicotyledons</taxon>
        <taxon>Gunneridae</taxon>
        <taxon>Pentapetalae</taxon>
        <taxon>rosids</taxon>
        <taxon>fabids</taxon>
        <taxon>Rosales</taxon>
        <taxon>Cannabaceae</taxon>
        <taxon>Cannabis</taxon>
    </lineage>
</organism>
<feature type="region of interest" description="Disordered" evidence="6">
    <location>
        <begin position="1544"/>
        <end position="1609"/>
    </location>
</feature>
<protein>
    <recommendedName>
        <fullName evidence="7">TF-B3 domain-containing protein</fullName>
    </recommendedName>
</protein>
<proteinExistence type="predicted"/>
<feature type="compositionally biased region" description="Low complexity" evidence="6">
    <location>
        <begin position="859"/>
        <end position="870"/>
    </location>
</feature>
<dbReference type="PANTHER" id="PTHR31391:SF64">
    <property type="entry name" value="B3 DOMAIN-CONTAINING PROTEIN OS06G0112300"/>
    <property type="match status" value="1"/>
</dbReference>
<dbReference type="GO" id="GO:0003677">
    <property type="term" value="F:DNA binding"/>
    <property type="evidence" value="ECO:0007669"/>
    <property type="project" value="UniProtKB-KW"/>
</dbReference>
<feature type="compositionally biased region" description="Basic residues" evidence="6">
    <location>
        <begin position="1576"/>
        <end position="1586"/>
    </location>
</feature>
<feature type="domain" description="TF-B3" evidence="7">
    <location>
        <begin position="1098"/>
        <end position="1192"/>
    </location>
</feature>